<organism evidence="2">
    <name type="scientific">Thermosulfurimonas dismutans</name>
    <dbReference type="NCBI Taxonomy" id="999894"/>
    <lineage>
        <taxon>Bacteria</taxon>
        <taxon>Pseudomonadati</taxon>
        <taxon>Thermodesulfobacteriota</taxon>
        <taxon>Thermodesulfobacteria</taxon>
        <taxon>Thermodesulfobacteriales</taxon>
        <taxon>Thermodesulfobacteriaceae</taxon>
        <taxon>Thermosulfurimonas</taxon>
    </lineage>
</organism>
<dbReference type="SMART" id="SM00463">
    <property type="entry name" value="SMR"/>
    <property type="match status" value="1"/>
</dbReference>
<comment type="caution">
    <text evidence="2">The sequence shown here is derived from an EMBL/GenBank/DDBJ whole genome shotgun (WGS) entry which is preliminary data.</text>
</comment>
<accession>A0A7C3H3R3</accession>
<dbReference type="SUPFAM" id="SSF160443">
    <property type="entry name" value="SMR domain-like"/>
    <property type="match status" value="1"/>
</dbReference>
<dbReference type="PROSITE" id="PS50828">
    <property type="entry name" value="SMR"/>
    <property type="match status" value="1"/>
</dbReference>
<gene>
    <name evidence="2" type="ORF">ENJ40_02240</name>
</gene>
<reference evidence="2" key="1">
    <citation type="journal article" date="2020" name="mSystems">
        <title>Genome- and Community-Level Interaction Insights into Carbon Utilization and Element Cycling Functions of Hydrothermarchaeota in Hydrothermal Sediment.</title>
        <authorList>
            <person name="Zhou Z."/>
            <person name="Liu Y."/>
            <person name="Xu W."/>
            <person name="Pan J."/>
            <person name="Luo Z.H."/>
            <person name="Li M."/>
        </authorList>
    </citation>
    <scope>NUCLEOTIDE SEQUENCE [LARGE SCALE GENOMIC DNA]</scope>
    <source>
        <strain evidence="2">HyVt-483</strain>
    </source>
</reference>
<proteinExistence type="predicted"/>
<feature type="domain" description="Smr" evidence="1">
    <location>
        <begin position="112"/>
        <end position="195"/>
    </location>
</feature>
<dbReference type="GO" id="GO:0004520">
    <property type="term" value="F:DNA endonuclease activity"/>
    <property type="evidence" value="ECO:0007669"/>
    <property type="project" value="TreeGrafter"/>
</dbReference>
<protein>
    <recommendedName>
        <fullName evidence="1">Smr domain-containing protein</fullName>
    </recommendedName>
</protein>
<dbReference type="AlphaFoldDB" id="A0A7C3H3R3"/>
<dbReference type="Gene3D" id="3.30.1370.110">
    <property type="match status" value="1"/>
</dbReference>
<dbReference type="EMBL" id="DRMH01000020">
    <property type="protein sequence ID" value="HFC97265.1"/>
    <property type="molecule type" value="Genomic_DNA"/>
</dbReference>
<dbReference type="Proteomes" id="UP000886043">
    <property type="component" value="Unassembled WGS sequence"/>
</dbReference>
<dbReference type="PANTHER" id="PTHR35562">
    <property type="entry name" value="DNA ENDONUCLEASE SMRA-RELATED"/>
    <property type="match status" value="1"/>
</dbReference>
<dbReference type="Pfam" id="PF01713">
    <property type="entry name" value="Smr"/>
    <property type="match status" value="1"/>
</dbReference>
<dbReference type="InterPro" id="IPR036063">
    <property type="entry name" value="Smr_dom_sf"/>
</dbReference>
<sequence length="205" mass="23993">MRGEEMGFRPFEILREKLAREALPPGPERPVCEEDPEEFFRKVRPLRDREKFFWRPVPRSPRPTGEERNWPPEPLRVRVWQTSEYMEGRAPGVTSELMRRLREGRIAYSRVLDLHGLTVAEAEEALREFFRECIFRGDRCVLIVHGRGLSSPGKPVLKERVRFWLERGPYRRHVLAYASARPCDGGPGATYVLLSTRPLRKKSPK</sequence>
<evidence type="ECO:0000313" key="2">
    <source>
        <dbReference type="EMBL" id="HFC97265.1"/>
    </source>
</evidence>
<name>A0A7C3H3R3_9BACT</name>
<dbReference type="PANTHER" id="PTHR35562:SF2">
    <property type="entry name" value="DNA ENDONUCLEASE SMRA-RELATED"/>
    <property type="match status" value="1"/>
</dbReference>
<evidence type="ECO:0000259" key="1">
    <source>
        <dbReference type="PROSITE" id="PS50828"/>
    </source>
</evidence>
<dbReference type="InterPro" id="IPR002625">
    <property type="entry name" value="Smr_dom"/>
</dbReference>